<sequence>MAKSIHASINEFSKNCVDLDPTKLGTARSSRNWLVDKIENFEKTDNEFPEIYKKENNVQMGSFARRTKIRPLDDIDFIVVFDGKGSKYVTNSYGEITINVPETATNLSRLTNDENSLNSIKLLNKLKSSLQNVPQYSAADIKRNFEAITLKLTSYDWNFDIVPAFITAPDSSQRTYYLIPDGQGKWKKTDPRIDARRATEINQKRDGKVLRIIRLIKYWQKRHSVPNIGSYLLENLLLNYFNNNEVSASDQVTLRDVFSYLRNSIYHSCNDPKEIQGNLNLLNLDVKDRFSEAAANASICAQNAINFMAKDDHKAAHAEWKKVFGSEFPDYE</sequence>
<accession>B1I094</accession>
<organism evidence="1 2">
    <name type="scientific">Lysinibacillus sphaericus (strain C3-41)</name>
    <dbReference type="NCBI Taxonomy" id="444177"/>
    <lineage>
        <taxon>Bacteria</taxon>
        <taxon>Bacillati</taxon>
        <taxon>Bacillota</taxon>
        <taxon>Bacilli</taxon>
        <taxon>Bacillales</taxon>
        <taxon>Bacillaceae</taxon>
        <taxon>Lysinibacillus</taxon>
    </lineage>
</organism>
<dbReference type="AlphaFoldDB" id="B1I094"/>
<evidence type="ECO:0000313" key="1">
    <source>
        <dbReference type="EMBL" id="ACA42253.1"/>
    </source>
</evidence>
<keyword evidence="1" id="KW-0614">Plasmid</keyword>
<gene>
    <name evidence="1" type="ordered locus">Bsph_p023</name>
</gene>
<reference evidence="1 2" key="1">
    <citation type="journal article" date="2008" name="J. Bacteriol.">
        <title>Complete genome sequence of the mosquitocidal bacterium Bacillus sphaericus C3-41 and comparison with those of closely related Bacillus species.</title>
        <authorList>
            <person name="Hu X."/>
            <person name="Fan W."/>
            <person name="Han B."/>
            <person name="Liu H."/>
            <person name="Zheng D."/>
            <person name="Li Q."/>
            <person name="Dong W."/>
            <person name="Yan J."/>
            <person name="Gao M."/>
            <person name="Berry C."/>
            <person name="Yuan Z."/>
        </authorList>
    </citation>
    <scope>NUCLEOTIDE SEQUENCE [LARGE SCALE GENOMIC DNA]</scope>
    <source>
        <strain evidence="1 2">C3-41</strain>
        <plasmid evidence="1 2">pBsph</plasmid>
    </source>
</reference>
<dbReference type="HOGENOM" id="CLU_051351_0_1_9"/>
<dbReference type="Gene3D" id="3.30.460.90">
    <property type="match status" value="1"/>
</dbReference>
<evidence type="ECO:0000313" key="2">
    <source>
        <dbReference type="Proteomes" id="UP000002164"/>
    </source>
</evidence>
<geneLocation type="plasmid" evidence="1 2">
    <name>pBsph</name>
</geneLocation>
<dbReference type="InterPro" id="IPR043519">
    <property type="entry name" value="NT_sf"/>
</dbReference>
<dbReference type="EnsemblBacteria" id="ACA42253">
    <property type="protein sequence ID" value="ACA42253"/>
    <property type="gene ID" value="Bsph_p023"/>
</dbReference>
<dbReference type="EMBL" id="CP000818">
    <property type="protein sequence ID" value="ACA42253.1"/>
    <property type="molecule type" value="Genomic_DNA"/>
</dbReference>
<dbReference type="RefSeq" id="WP_012291660.1">
    <property type="nucleotide sequence ID" value="NC_010381.1"/>
</dbReference>
<evidence type="ECO:0008006" key="3">
    <source>
        <dbReference type="Google" id="ProtNLM"/>
    </source>
</evidence>
<dbReference type="SUPFAM" id="SSF81301">
    <property type="entry name" value="Nucleotidyltransferase"/>
    <property type="match status" value="1"/>
</dbReference>
<proteinExistence type="predicted"/>
<dbReference type="Proteomes" id="UP000002164">
    <property type="component" value="Plasmid pBsph"/>
</dbReference>
<dbReference type="KEGG" id="lsp:Bsph_p023"/>
<protein>
    <recommendedName>
        <fullName evidence="3">Nucleotidyltransferase</fullName>
    </recommendedName>
</protein>
<name>B1I094_LYSSC</name>